<dbReference type="SMART" id="SM00408">
    <property type="entry name" value="IGc2"/>
    <property type="match status" value="4"/>
</dbReference>
<evidence type="ECO:0000256" key="1">
    <source>
        <dbReference type="ARBA" id="ARBA00004251"/>
    </source>
</evidence>
<dbReference type="OrthoDB" id="9448246at2759"/>
<dbReference type="InterPro" id="IPR003598">
    <property type="entry name" value="Ig_sub2"/>
</dbReference>
<keyword evidence="9 13" id="KW-0675">Receptor</keyword>
<comment type="subcellular location">
    <subcellularLocation>
        <location evidence="1">Cell membrane</location>
        <topology evidence="1">Single-pass type I membrane protein</topology>
    </subcellularLocation>
</comment>
<dbReference type="Pfam" id="PF13927">
    <property type="entry name" value="Ig_3"/>
    <property type="match status" value="2"/>
</dbReference>
<evidence type="ECO:0000256" key="3">
    <source>
        <dbReference type="ARBA" id="ARBA00022692"/>
    </source>
</evidence>
<comment type="caution">
    <text evidence="13">The sequence shown here is derived from an EMBL/GenBank/DDBJ whole genome shotgun (WGS) entry which is preliminary data.</text>
</comment>
<evidence type="ECO:0000313" key="14">
    <source>
        <dbReference type="Proteomes" id="UP000700334"/>
    </source>
</evidence>
<sequence length="643" mass="69836">TAPKALLLPSPPWSTAFKGETVTLTCRGPHSPVQGVTSWYHDNALLEDKSKVIKIRKSGSYICKTQESSFSDPVNVQFSSGEEKGSRWNEALSNRSEGWKQALEGRNCRVILQAPHIAFEGEYIELRCRAKADDSNEKIYYKDGVKIGTSLDTVFVLHSVSSSTSKYHCGVRRGGFFSSEEKSEPLSITVQGNGYTSVGIRLKGKQYKGIEGGCFCLGALSLLALGTVCFFSLELFPPPVLIASPSPPIEGSPVALKCKTQLSPQRSHIQLQFRFFRGHQALVSGWSSSPELQIPTVWREDSGLYWCQAQTATLRGQKSSSKSHIQVQSSELGWGEQNSGISCYLKQWADREPSSFHGTFSLQGVPVSDVKLMVRPPEGQLIEGETLVLICSVAKGTGTITFSWHREGTSSLGRKTERSLSAELRIPSVTEHHAGRYYCSADNILGPVLSNRIMVTPKIPVSRLVLKLRTPRVQAAVGDMVELHCEAQRGSPPILYRFYYEDITLGNSSAPSGGGASFNLSLTTEHSGNYSCEADNGLGAQHSDRITVNVLVPVSHPVLTLRAPAQAAVGDVVELHCEAQRGSPPILYQFYHEDVTLGNSSAPSGGGVSFNLSLTAEHSGNYSCEADNGLGAQRSAMVAFNFP</sequence>
<dbReference type="Pfam" id="PF13895">
    <property type="entry name" value="Ig_2"/>
    <property type="match status" value="2"/>
</dbReference>
<keyword evidence="8" id="KW-1015">Disulfide bond</keyword>
<dbReference type="Gene3D" id="2.60.40.10">
    <property type="entry name" value="Immunoglobulins"/>
    <property type="match status" value="6"/>
</dbReference>
<dbReference type="PANTHER" id="PTHR11481:SF93">
    <property type="entry name" value="FC RECEPTOR-LIKE PROTEIN 3"/>
    <property type="match status" value="1"/>
</dbReference>
<dbReference type="GO" id="GO:0007166">
    <property type="term" value="P:cell surface receptor signaling pathway"/>
    <property type="evidence" value="ECO:0007669"/>
    <property type="project" value="TreeGrafter"/>
</dbReference>
<keyword evidence="2" id="KW-1003">Cell membrane</keyword>
<keyword evidence="5" id="KW-0677">Repeat</keyword>
<evidence type="ECO:0000256" key="4">
    <source>
        <dbReference type="ARBA" id="ARBA00022729"/>
    </source>
</evidence>
<dbReference type="Proteomes" id="UP000700334">
    <property type="component" value="Unassembled WGS sequence"/>
</dbReference>
<evidence type="ECO:0000256" key="5">
    <source>
        <dbReference type="ARBA" id="ARBA00022737"/>
    </source>
</evidence>
<proteinExistence type="predicted"/>
<name>A0A8J6AJJ9_GALPY</name>
<evidence type="ECO:0000256" key="7">
    <source>
        <dbReference type="ARBA" id="ARBA00023136"/>
    </source>
</evidence>
<feature type="non-terminal residue" evidence="13">
    <location>
        <position position="643"/>
    </location>
</feature>
<evidence type="ECO:0000256" key="2">
    <source>
        <dbReference type="ARBA" id="ARBA00022475"/>
    </source>
</evidence>
<feature type="domain" description="Ig-like" evidence="12">
    <location>
        <begin position="457"/>
        <end position="549"/>
    </location>
</feature>
<dbReference type="PROSITE" id="PS50835">
    <property type="entry name" value="IG_LIKE"/>
    <property type="match status" value="5"/>
</dbReference>
<keyword evidence="4" id="KW-0732">Signal</keyword>
<evidence type="ECO:0000256" key="6">
    <source>
        <dbReference type="ARBA" id="ARBA00022989"/>
    </source>
</evidence>
<keyword evidence="6" id="KW-1133">Transmembrane helix</keyword>
<keyword evidence="10" id="KW-0325">Glycoprotein</keyword>
<dbReference type="GO" id="GO:0004888">
    <property type="term" value="F:transmembrane signaling receptor activity"/>
    <property type="evidence" value="ECO:0007669"/>
    <property type="project" value="TreeGrafter"/>
</dbReference>
<dbReference type="FunFam" id="2.60.40.10:FF:000357">
    <property type="entry name" value="Fc receptor like 1"/>
    <property type="match status" value="2"/>
</dbReference>
<feature type="non-terminal residue" evidence="13">
    <location>
        <position position="1"/>
    </location>
</feature>
<dbReference type="InterPro" id="IPR003599">
    <property type="entry name" value="Ig_sub"/>
</dbReference>
<dbReference type="SUPFAM" id="SSF48726">
    <property type="entry name" value="Immunoglobulin"/>
    <property type="match status" value="6"/>
</dbReference>
<feature type="domain" description="Ig-like" evidence="12">
    <location>
        <begin position="237"/>
        <end position="323"/>
    </location>
</feature>
<feature type="domain" description="Ig-like" evidence="12">
    <location>
        <begin position="366"/>
        <end position="456"/>
    </location>
</feature>
<dbReference type="InterPro" id="IPR007110">
    <property type="entry name" value="Ig-like_dom"/>
</dbReference>
<evidence type="ECO:0000256" key="8">
    <source>
        <dbReference type="ARBA" id="ARBA00023157"/>
    </source>
</evidence>
<evidence type="ECO:0000259" key="12">
    <source>
        <dbReference type="PROSITE" id="PS50835"/>
    </source>
</evidence>
<dbReference type="PANTHER" id="PTHR11481">
    <property type="entry name" value="IMMUNOGLOBULIN FC RECEPTOR"/>
    <property type="match status" value="1"/>
</dbReference>
<evidence type="ECO:0000256" key="10">
    <source>
        <dbReference type="ARBA" id="ARBA00023180"/>
    </source>
</evidence>
<keyword evidence="7" id="KW-0472">Membrane</keyword>
<dbReference type="InterPro" id="IPR050488">
    <property type="entry name" value="Ig_Fc_receptor"/>
</dbReference>
<gene>
    <name evidence="13" type="ORF">J0S82_016749</name>
</gene>
<dbReference type="CDD" id="cd00096">
    <property type="entry name" value="Ig"/>
    <property type="match status" value="2"/>
</dbReference>
<feature type="domain" description="Ig-like" evidence="12">
    <location>
        <begin position="3"/>
        <end position="79"/>
    </location>
</feature>
<evidence type="ECO:0000256" key="9">
    <source>
        <dbReference type="ARBA" id="ARBA00023170"/>
    </source>
</evidence>
<dbReference type="FunFam" id="2.60.40.10:FF:001308">
    <property type="entry name" value="Fc receptor like 4"/>
    <property type="match status" value="1"/>
</dbReference>
<dbReference type="InterPro" id="IPR013783">
    <property type="entry name" value="Ig-like_fold"/>
</dbReference>
<keyword evidence="3" id="KW-0812">Transmembrane</keyword>
<reference evidence="13" key="1">
    <citation type="journal article" date="2021" name="Evol. Appl.">
        <title>The genome of the Pyrenean desman and the effects of bottlenecks and inbreeding on the genomic landscape of an endangered species.</title>
        <authorList>
            <person name="Escoda L."/>
            <person name="Castresana J."/>
        </authorList>
    </citation>
    <scope>NUCLEOTIDE SEQUENCE</scope>
    <source>
        <strain evidence="13">IBE-C5619</strain>
    </source>
</reference>
<dbReference type="InterPro" id="IPR036179">
    <property type="entry name" value="Ig-like_dom_sf"/>
</dbReference>
<organism evidence="13 14">
    <name type="scientific">Galemys pyrenaicus</name>
    <name type="common">Iberian desman</name>
    <name type="synonym">Pyrenean desman</name>
    <dbReference type="NCBI Taxonomy" id="202257"/>
    <lineage>
        <taxon>Eukaryota</taxon>
        <taxon>Metazoa</taxon>
        <taxon>Chordata</taxon>
        <taxon>Craniata</taxon>
        <taxon>Vertebrata</taxon>
        <taxon>Euteleostomi</taxon>
        <taxon>Mammalia</taxon>
        <taxon>Eutheria</taxon>
        <taxon>Laurasiatheria</taxon>
        <taxon>Eulipotyphla</taxon>
        <taxon>Talpidae</taxon>
        <taxon>Galemys</taxon>
    </lineage>
</organism>
<evidence type="ECO:0000313" key="13">
    <source>
        <dbReference type="EMBL" id="KAG8519942.1"/>
    </source>
</evidence>
<protein>
    <submittedName>
        <fullName evidence="13">Fc receptor-like protein 3</fullName>
    </submittedName>
</protein>
<dbReference type="GO" id="GO:0006955">
    <property type="term" value="P:immune response"/>
    <property type="evidence" value="ECO:0007669"/>
    <property type="project" value="TreeGrafter"/>
</dbReference>
<keyword evidence="14" id="KW-1185">Reference proteome</keyword>
<evidence type="ECO:0000256" key="11">
    <source>
        <dbReference type="ARBA" id="ARBA00023319"/>
    </source>
</evidence>
<keyword evidence="11" id="KW-0393">Immunoglobulin domain</keyword>
<dbReference type="SMART" id="SM00409">
    <property type="entry name" value="IG"/>
    <property type="match status" value="6"/>
</dbReference>
<feature type="domain" description="Ig-like" evidence="12">
    <location>
        <begin position="557"/>
        <end position="639"/>
    </location>
</feature>
<accession>A0A8J6AJJ9</accession>
<dbReference type="AlphaFoldDB" id="A0A8J6AJJ9"/>
<dbReference type="EMBL" id="JAGFMF010011585">
    <property type="protein sequence ID" value="KAG8519942.1"/>
    <property type="molecule type" value="Genomic_DNA"/>
</dbReference>
<dbReference type="GO" id="GO:0009897">
    <property type="term" value="C:external side of plasma membrane"/>
    <property type="evidence" value="ECO:0007669"/>
    <property type="project" value="TreeGrafter"/>
</dbReference>